<dbReference type="InterPro" id="IPR007560">
    <property type="entry name" value="Restrct_endonuc_IV_Mrr"/>
</dbReference>
<evidence type="ECO:0000313" key="4">
    <source>
        <dbReference type="Proteomes" id="UP001499947"/>
    </source>
</evidence>
<keyword evidence="1" id="KW-0472">Membrane</keyword>
<name>A0ABN2JJL4_9ACTN</name>
<dbReference type="InterPro" id="IPR052906">
    <property type="entry name" value="Type_IV_Methyl-Rstrct_Enzyme"/>
</dbReference>
<reference evidence="3 4" key="1">
    <citation type="journal article" date="2019" name="Int. J. Syst. Evol. Microbiol.">
        <title>The Global Catalogue of Microorganisms (GCM) 10K type strain sequencing project: providing services to taxonomists for standard genome sequencing and annotation.</title>
        <authorList>
            <consortium name="The Broad Institute Genomics Platform"/>
            <consortium name="The Broad Institute Genome Sequencing Center for Infectious Disease"/>
            <person name="Wu L."/>
            <person name="Ma J."/>
        </authorList>
    </citation>
    <scope>NUCLEOTIDE SEQUENCE [LARGE SCALE GENOMIC DNA]</scope>
    <source>
        <strain evidence="3 4">JCM 13244</strain>
    </source>
</reference>
<keyword evidence="3" id="KW-0540">Nuclease</keyword>
<dbReference type="PANTHER" id="PTHR30015:SF6">
    <property type="entry name" value="SLL1429 PROTEIN"/>
    <property type="match status" value="1"/>
</dbReference>
<proteinExistence type="predicted"/>
<gene>
    <name evidence="3" type="ORF">GCM10009680_82360</name>
</gene>
<keyword evidence="1" id="KW-0812">Transmembrane</keyword>
<dbReference type="SUPFAM" id="SSF52980">
    <property type="entry name" value="Restriction endonuclease-like"/>
    <property type="match status" value="1"/>
</dbReference>
<evidence type="ECO:0000313" key="3">
    <source>
        <dbReference type="EMBL" id="GAA1728754.1"/>
    </source>
</evidence>
<keyword evidence="4" id="KW-1185">Reference proteome</keyword>
<accession>A0ABN2JJL4</accession>
<keyword evidence="3" id="KW-0378">Hydrolase</keyword>
<dbReference type="RefSeq" id="WP_211121322.1">
    <property type="nucleotide sequence ID" value="NZ_BAAALR010000122.1"/>
</dbReference>
<organism evidence="3 4">
    <name type="scientific">Streptomyces yatensis</name>
    <dbReference type="NCBI Taxonomy" id="155177"/>
    <lineage>
        <taxon>Bacteria</taxon>
        <taxon>Bacillati</taxon>
        <taxon>Actinomycetota</taxon>
        <taxon>Actinomycetes</taxon>
        <taxon>Kitasatosporales</taxon>
        <taxon>Streptomycetaceae</taxon>
        <taxon>Streptomyces</taxon>
        <taxon>Streptomyces violaceusniger group</taxon>
    </lineage>
</organism>
<dbReference type="Pfam" id="PF04471">
    <property type="entry name" value="Mrr_cat"/>
    <property type="match status" value="1"/>
</dbReference>
<keyword evidence="3" id="KW-0255">Endonuclease</keyword>
<dbReference type="EMBL" id="BAAALR010000122">
    <property type="protein sequence ID" value="GAA1728754.1"/>
    <property type="molecule type" value="Genomic_DNA"/>
</dbReference>
<feature type="transmembrane region" description="Helical" evidence="1">
    <location>
        <begin position="48"/>
        <end position="67"/>
    </location>
</feature>
<protein>
    <submittedName>
        <fullName evidence="3">Restriction endonuclease</fullName>
    </submittedName>
</protein>
<feature type="transmembrane region" description="Helical" evidence="1">
    <location>
        <begin position="21"/>
        <end position="42"/>
    </location>
</feature>
<evidence type="ECO:0000256" key="1">
    <source>
        <dbReference type="SAM" id="Phobius"/>
    </source>
</evidence>
<comment type="caution">
    <text evidence="3">The sequence shown here is derived from an EMBL/GenBank/DDBJ whole genome shotgun (WGS) entry which is preliminary data.</text>
</comment>
<dbReference type="InterPro" id="IPR011856">
    <property type="entry name" value="tRNA_endonuc-like_dom_sf"/>
</dbReference>
<dbReference type="Proteomes" id="UP001499947">
    <property type="component" value="Unassembled WGS sequence"/>
</dbReference>
<dbReference type="InterPro" id="IPR011335">
    <property type="entry name" value="Restrct_endonuc-II-like"/>
</dbReference>
<sequence>MATSGRRPRIGRQYAFSLRNLSVCFGLIAIVVFGAGVTVRAAGGANGAQPVAAVAVGLFTLLAAVVMRHRRTAPASPEEDSLKAADFEAMTASEFEQAVADLCERDGCRVSRVEGGAGDLGADVLATAPDGQRIVIQCKRYDSTHKVGSQDVQRFGGTCFAVHDAEIAAVVTTSEFTEPAAEYATQCGILCVDGQELATWASTGPAPWTE</sequence>
<evidence type="ECO:0000259" key="2">
    <source>
        <dbReference type="Pfam" id="PF04471"/>
    </source>
</evidence>
<keyword evidence="1" id="KW-1133">Transmembrane helix</keyword>
<dbReference type="GO" id="GO:0004519">
    <property type="term" value="F:endonuclease activity"/>
    <property type="evidence" value="ECO:0007669"/>
    <property type="project" value="UniProtKB-KW"/>
</dbReference>
<feature type="domain" description="Restriction endonuclease type IV Mrr" evidence="2">
    <location>
        <begin position="88"/>
        <end position="200"/>
    </location>
</feature>
<dbReference type="PANTHER" id="PTHR30015">
    <property type="entry name" value="MRR RESTRICTION SYSTEM PROTEIN"/>
    <property type="match status" value="1"/>
</dbReference>
<dbReference type="Gene3D" id="3.40.1350.10">
    <property type="match status" value="1"/>
</dbReference>